<feature type="compositionally biased region" description="Polar residues" evidence="1">
    <location>
        <begin position="949"/>
        <end position="960"/>
    </location>
</feature>
<feature type="domain" description="DUF8176" evidence="3">
    <location>
        <begin position="1408"/>
        <end position="1530"/>
    </location>
</feature>
<dbReference type="InterPro" id="IPR058489">
    <property type="entry name" value="DUF8176"/>
</dbReference>
<feature type="region of interest" description="Disordered" evidence="1">
    <location>
        <begin position="1"/>
        <end position="49"/>
    </location>
</feature>
<feature type="compositionally biased region" description="Polar residues" evidence="1">
    <location>
        <begin position="376"/>
        <end position="385"/>
    </location>
</feature>
<feature type="transmembrane region" description="Helical" evidence="2">
    <location>
        <begin position="1350"/>
        <end position="1371"/>
    </location>
</feature>
<evidence type="ECO:0000259" key="3">
    <source>
        <dbReference type="Pfam" id="PF26527"/>
    </source>
</evidence>
<evidence type="ECO:0000313" key="5">
    <source>
        <dbReference type="Proteomes" id="UP000655751"/>
    </source>
</evidence>
<evidence type="ECO:0000313" key="4">
    <source>
        <dbReference type="EMBL" id="MBH0777063.1"/>
    </source>
</evidence>
<feature type="compositionally biased region" description="Low complexity" evidence="1">
    <location>
        <begin position="1219"/>
        <end position="1232"/>
    </location>
</feature>
<keyword evidence="2" id="KW-0812">Transmembrane</keyword>
<protein>
    <recommendedName>
        <fullName evidence="3">DUF8176 domain-containing protein</fullName>
    </recommendedName>
</protein>
<dbReference type="RefSeq" id="WP_196149391.1">
    <property type="nucleotide sequence ID" value="NZ_JADMLG010000004.1"/>
</dbReference>
<feature type="compositionally biased region" description="Basic and acidic residues" evidence="1">
    <location>
        <begin position="1020"/>
        <end position="1045"/>
    </location>
</feature>
<feature type="region of interest" description="Disordered" evidence="1">
    <location>
        <begin position="1293"/>
        <end position="1347"/>
    </location>
</feature>
<feature type="compositionally biased region" description="Polar residues" evidence="1">
    <location>
        <begin position="787"/>
        <end position="801"/>
    </location>
</feature>
<keyword evidence="2" id="KW-1133">Transmembrane helix</keyword>
<feature type="compositionally biased region" description="Low complexity" evidence="1">
    <location>
        <begin position="616"/>
        <end position="637"/>
    </location>
</feature>
<feature type="region of interest" description="Disordered" evidence="1">
    <location>
        <begin position="146"/>
        <end position="868"/>
    </location>
</feature>
<feature type="region of interest" description="Disordered" evidence="1">
    <location>
        <begin position="905"/>
        <end position="1266"/>
    </location>
</feature>
<feature type="compositionally biased region" description="Polar residues" evidence="1">
    <location>
        <begin position="279"/>
        <end position="294"/>
    </location>
</feature>
<organism evidence="4 5">
    <name type="scientific">Nocardia bovistercoris</name>
    <dbReference type="NCBI Taxonomy" id="2785916"/>
    <lineage>
        <taxon>Bacteria</taxon>
        <taxon>Bacillati</taxon>
        <taxon>Actinomycetota</taxon>
        <taxon>Actinomycetes</taxon>
        <taxon>Mycobacteriales</taxon>
        <taxon>Nocardiaceae</taxon>
        <taxon>Nocardia</taxon>
    </lineage>
</organism>
<feature type="compositionally biased region" description="Basic and acidic residues" evidence="1">
    <location>
        <begin position="803"/>
        <end position="824"/>
    </location>
</feature>
<feature type="compositionally biased region" description="Low complexity" evidence="1">
    <location>
        <begin position="423"/>
        <end position="439"/>
    </location>
</feature>
<gene>
    <name evidence="4" type="ORF">IT779_12290</name>
</gene>
<feature type="compositionally biased region" description="Low complexity" evidence="1">
    <location>
        <begin position="205"/>
        <end position="217"/>
    </location>
</feature>
<comment type="caution">
    <text evidence="4">The sequence shown here is derived from an EMBL/GenBank/DDBJ whole genome shotgun (WGS) entry which is preliminary data.</text>
</comment>
<accession>A0A931IC25</accession>
<proteinExistence type="predicted"/>
<feature type="compositionally biased region" description="Basic and acidic residues" evidence="1">
    <location>
        <begin position="252"/>
        <end position="267"/>
    </location>
</feature>
<feature type="compositionally biased region" description="Basic and acidic residues" evidence="1">
    <location>
        <begin position="963"/>
        <end position="972"/>
    </location>
</feature>
<keyword evidence="5" id="KW-1185">Reference proteome</keyword>
<feature type="compositionally biased region" description="Basic and acidic residues" evidence="1">
    <location>
        <begin position="711"/>
        <end position="726"/>
    </location>
</feature>
<dbReference type="Pfam" id="PF26527">
    <property type="entry name" value="DUF8176"/>
    <property type="match status" value="1"/>
</dbReference>
<reference evidence="4" key="1">
    <citation type="submission" date="2020-11" db="EMBL/GenBank/DDBJ databases">
        <title>Nocardia NEAU-351.nov., a novel actinomycete isolated from the cow dung.</title>
        <authorList>
            <person name="Zhang X."/>
        </authorList>
    </citation>
    <scope>NUCLEOTIDE SEQUENCE</scope>
    <source>
        <strain evidence="4">NEAU-351</strain>
    </source>
</reference>
<feature type="compositionally biased region" description="Polar residues" evidence="1">
    <location>
        <begin position="843"/>
        <end position="857"/>
    </location>
</feature>
<feature type="compositionally biased region" description="Low complexity" evidence="1">
    <location>
        <begin position="569"/>
        <end position="581"/>
    </location>
</feature>
<feature type="compositionally biased region" description="Basic and acidic residues" evidence="1">
    <location>
        <begin position="1162"/>
        <end position="1173"/>
    </location>
</feature>
<keyword evidence="2" id="KW-0472">Membrane</keyword>
<evidence type="ECO:0000256" key="1">
    <source>
        <dbReference type="SAM" id="MobiDB-lite"/>
    </source>
</evidence>
<feature type="compositionally biased region" description="Polar residues" evidence="1">
    <location>
        <begin position="26"/>
        <end position="36"/>
    </location>
</feature>
<name>A0A931IC25_9NOCA</name>
<sequence length="1532" mass="158376">MFEWPSGAFMRRGDTQARTAAMARSDGTSADSTEPATSGVDDDEPPTDVFPAIDVESSTGSIRLPFDSDFDRSVRESSFRADDPPADRDIAAIDADDWWDDEAYFDDEMVDGSWRAVDEVDDGTGWTDSTGARHYRGRSVAAEFELSTDGAGGWAAARGGADRSATSPDDGQWTPVPALWSDASEADAGQRVPGGAGEQGGSHDGAASSTAPTTTGSRQSTTGDIVLPPWIDASESLCDARDETSPEAEESEFGRDAAREPSSRRTDPAAAQPADIGPTASSELWPSWMRSNELPSVGTGADAPPDGESEPSDQVAIGTSEPPNAVQPVQDRDGSVSELDGTSDRQVIVGEVSPPGTDVLPVDLDTVSGPAVRSPDSGNSDSSPASALDAISDRQVTVGEMPTASTDTLPVDLDTVSGPAVRSPDAGSSDSSPASALDGISDRQVTVGEVSTSSTDVLPVDLDTVSGPAVRSPDAGSSDSPLPSALDVASDRQVTVDGVSTPSVDASTDPDRVSGSAVQPPNSGSSDSSSVSALDGISDRQVTVGEVPTASADALPVDPDRVSGSAVRPSDSGDPDSSPVSALEVTSDPQVTVDGAPTASIDVLPVDPDTVSGQVARPSDSGSSDSSSVSALDATADPQTTAAEPKALRVDASPVDPDAVRGSAWPDDDSAILTSEPTHEAVVLGGATPPGEVTSADEMTPADGFTLSRSPDLDGEKPSLEVRRMSEPAPEFVSQADSDLAPADKISARDMENLASATPAVDPEESAPVRTATAAIPPPDDSDTETENASTPSRASENTPPSEDGRQVSDRHAHGRDLHDRDLPFEASESDDVPASGAEEGTELSSSDVAASQTDASPPTDAPAFSNDVASLESVALSNADEALPRSAAEVPVSRTGLSAAMHAGVEVEEAELPRSEAESPSLVGEQVLPGSEDVGESVTSRGEEDSSSRQVSEGTSSPDDGSPSHESEPGRGGDSSSISDDESVPLSNVSVATPSDAGGVPSREVESRDDDEPIGTVEESVRGRDGGDRVALDDGDERWRDKESQWAGESPEDGESRRAGESSGDGAPQSDDGTPDDGESRWDGAAGASAPGSNGESRWNGGSGDGESRSSGEPSDDVDSRWDHGPSSDGEPSGREPLWSQEDSESRHELTDFAPWSENGRPADTDDSEHVEYSSASSGFDHDQRSGRDRDEISPWWSDDGSIPPSTDSDASFFDKQAAWAASDAPAGSVDSADDSADRAEPRVDLPPVQLFPMLDPPLSDAAGESEHSGRWEQWLEQYPRAERTVPEPVQAQVRPLRSTQVVEEDEDVPDEPVRVPSIVDRTGGNPGLGLRRPRNASASDSGGGQNRMVGALVGVGIVVALVAVVIIAMSGSDNQKRPTAAVPSRVAPSVQSPPSKSGEPAVIATPGCEQRRTPDIVSGTDPGGTTDGPSAILAFERAYYVQRSGFAARAVVAEDSAVPPAEQIQRGINQIPLGTLYCVEITRTEAAAGEPQWRVKLTQQMPGSQATTFTQLITTVTSANRTLITTIAAG</sequence>
<evidence type="ECO:0000256" key="2">
    <source>
        <dbReference type="SAM" id="Phobius"/>
    </source>
</evidence>
<feature type="region of interest" description="Disordered" evidence="1">
    <location>
        <begin position="1375"/>
        <end position="1429"/>
    </location>
</feature>
<dbReference type="EMBL" id="JADMLG010000004">
    <property type="protein sequence ID" value="MBH0777063.1"/>
    <property type="molecule type" value="Genomic_DNA"/>
</dbReference>
<feature type="compositionally biased region" description="Gly residues" evidence="1">
    <location>
        <begin position="192"/>
        <end position="203"/>
    </location>
</feature>
<feature type="compositionally biased region" description="Basic and acidic residues" evidence="1">
    <location>
        <begin position="1181"/>
        <end position="1194"/>
    </location>
</feature>
<feature type="compositionally biased region" description="Low complexity" evidence="1">
    <location>
        <begin position="523"/>
        <end position="536"/>
    </location>
</feature>
<dbReference type="Proteomes" id="UP000655751">
    <property type="component" value="Unassembled WGS sequence"/>
</dbReference>
<feature type="compositionally biased region" description="Low complexity" evidence="1">
    <location>
        <begin position="1085"/>
        <end position="1098"/>
    </location>
</feature>